<protein>
    <submittedName>
        <fullName evidence="2">Uncharacterized protein</fullName>
    </submittedName>
</protein>
<dbReference type="RefSeq" id="YP_010358302.1">
    <property type="nucleotide sequence ID" value="NC_062760.1"/>
</dbReference>
<evidence type="ECO:0000256" key="1">
    <source>
        <dbReference type="SAM" id="MobiDB-lite"/>
    </source>
</evidence>
<proteinExistence type="predicted"/>
<sequence length="70" mass="7581">MVARSMADSRGLGVGAMRRPTMLRSQAPDPVSGSDPSYDGSNTMLAAFRLKIRSRPIQRFSGSNVLNPSR</sequence>
<dbReference type="KEGG" id="vg:71933542"/>
<name>A0AAE8Y001_9CAUD</name>
<reference evidence="2" key="1">
    <citation type="submission" date="2021-05" db="EMBL/GenBank/DDBJ databases">
        <title>Diversity, taxonomy and evolution of archaeal viruses of the class Caudoviricetes.</title>
        <authorList>
            <person name="Liu Y."/>
            <person name="Demina T.A."/>
            <person name="Roux S."/>
            <person name="Aiewsakun P."/>
            <person name="Kazlauskas D."/>
            <person name="Simmonds P."/>
            <person name="Prangishvili D."/>
            <person name="Oksanen H.M."/>
            <person name="Krupovic M."/>
        </authorList>
    </citation>
    <scope>NUCLEOTIDE SEQUENCE</scope>
    <source>
        <strain evidence="2">HRTV-27/27</strain>
    </source>
</reference>
<dbReference type="GeneID" id="71933542"/>
<dbReference type="Proteomes" id="UP000827260">
    <property type="component" value="Segment"/>
</dbReference>
<evidence type="ECO:0000313" key="2">
    <source>
        <dbReference type="EMBL" id="UBF22806.1"/>
    </source>
</evidence>
<feature type="region of interest" description="Disordered" evidence="1">
    <location>
        <begin position="1"/>
        <end position="40"/>
    </location>
</feature>
<evidence type="ECO:0000313" key="3">
    <source>
        <dbReference type="Proteomes" id="UP000827260"/>
    </source>
</evidence>
<dbReference type="EMBL" id="MZ334522">
    <property type="protein sequence ID" value="UBF22806.1"/>
    <property type="molecule type" value="Genomic_DNA"/>
</dbReference>
<keyword evidence="3" id="KW-1185">Reference proteome</keyword>
<organism evidence="2 3">
    <name type="scientific">Halorubrum tailed virus 27</name>
    <dbReference type="NCBI Taxonomy" id="2878008"/>
    <lineage>
        <taxon>Viruses</taxon>
        <taxon>Duplodnaviria</taxon>
        <taxon>Heunggongvirae</taxon>
        <taxon>Uroviricota</taxon>
        <taxon>Caudoviricetes</taxon>
        <taxon>Thumleimavirales</taxon>
        <taxon>Hafunaviridae</taxon>
        <taxon>Minorvirus</taxon>
        <taxon>Minorvirus thailandense</taxon>
        <taxon>Minorvirus HRTV27</taxon>
    </lineage>
</organism>
<accession>A0AAE8Y001</accession>